<protein>
    <submittedName>
        <fullName evidence="2">DUF1330 domain-containing protein</fullName>
    </submittedName>
</protein>
<dbReference type="InterPro" id="IPR010753">
    <property type="entry name" value="DUF1330"/>
</dbReference>
<dbReference type="RefSeq" id="WP_180569422.1">
    <property type="nucleotide sequence ID" value="NZ_JACCKB010000025.1"/>
</dbReference>
<name>A0A853I9R5_9GAMM</name>
<dbReference type="Proteomes" id="UP000569732">
    <property type="component" value="Unassembled WGS sequence"/>
</dbReference>
<evidence type="ECO:0000313" key="3">
    <source>
        <dbReference type="Proteomes" id="UP000569732"/>
    </source>
</evidence>
<feature type="domain" description="DUF1330" evidence="1">
    <location>
        <begin position="2"/>
        <end position="96"/>
    </location>
</feature>
<keyword evidence="3" id="KW-1185">Reference proteome</keyword>
<dbReference type="Gene3D" id="3.30.70.100">
    <property type="match status" value="1"/>
</dbReference>
<accession>A0A853I9R5</accession>
<reference evidence="2 3" key="1">
    <citation type="submission" date="2020-07" db="EMBL/GenBank/DDBJ databases">
        <title>Endozoicomonas sp. nov., isolated from sediment.</title>
        <authorList>
            <person name="Gu T."/>
        </authorList>
    </citation>
    <scope>NUCLEOTIDE SEQUENCE [LARGE SCALE GENOMIC DNA]</scope>
    <source>
        <strain evidence="2 3">SM1973</strain>
    </source>
</reference>
<evidence type="ECO:0000313" key="2">
    <source>
        <dbReference type="EMBL" id="NYZ67398.1"/>
    </source>
</evidence>
<dbReference type="InterPro" id="IPR011008">
    <property type="entry name" value="Dimeric_a/b-barrel"/>
</dbReference>
<dbReference type="Pfam" id="PF07045">
    <property type="entry name" value="DUF1330"/>
    <property type="match status" value="1"/>
</dbReference>
<dbReference type="PANTHER" id="PTHR41521">
    <property type="match status" value="1"/>
</dbReference>
<evidence type="ECO:0000259" key="1">
    <source>
        <dbReference type="Pfam" id="PF07045"/>
    </source>
</evidence>
<sequence>MSAYCLFQNLNITNSAKMKEYAEKVKPITESFGGEYVVMSGSTEIKEGDWTPTLPVIIKFPSIDAANEWYNSDEYAPLKALRESAGEFSAVFINGVEK</sequence>
<comment type="caution">
    <text evidence="2">The sequence shown here is derived from an EMBL/GenBank/DDBJ whole genome shotgun (WGS) entry which is preliminary data.</text>
</comment>
<dbReference type="EMBL" id="JACCKB010000025">
    <property type="protein sequence ID" value="NYZ67398.1"/>
    <property type="molecule type" value="Genomic_DNA"/>
</dbReference>
<dbReference type="SUPFAM" id="SSF54909">
    <property type="entry name" value="Dimeric alpha+beta barrel"/>
    <property type="match status" value="1"/>
</dbReference>
<gene>
    <name evidence="2" type="ORF">H0A36_15380</name>
</gene>
<proteinExistence type="predicted"/>
<dbReference type="AlphaFoldDB" id="A0A853I9R5"/>
<dbReference type="PANTHER" id="PTHR41521:SF4">
    <property type="entry name" value="BLR0684 PROTEIN"/>
    <property type="match status" value="1"/>
</dbReference>
<organism evidence="2 3">
    <name type="scientific">Spartinivicinus marinus</name>
    <dbReference type="NCBI Taxonomy" id="2994442"/>
    <lineage>
        <taxon>Bacteria</taxon>
        <taxon>Pseudomonadati</taxon>
        <taxon>Pseudomonadota</taxon>
        <taxon>Gammaproteobacteria</taxon>
        <taxon>Oceanospirillales</taxon>
        <taxon>Zooshikellaceae</taxon>
        <taxon>Spartinivicinus</taxon>
    </lineage>
</organism>